<proteinExistence type="predicted"/>
<evidence type="ECO:0000256" key="2">
    <source>
        <dbReference type="SAM" id="SignalP"/>
    </source>
</evidence>
<feature type="compositionally biased region" description="Polar residues" evidence="1">
    <location>
        <begin position="296"/>
        <end position="314"/>
    </location>
</feature>
<feature type="compositionally biased region" description="Polar residues" evidence="1">
    <location>
        <begin position="235"/>
        <end position="247"/>
    </location>
</feature>
<feature type="compositionally biased region" description="Low complexity" evidence="1">
    <location>
        <begin position="176"/>
        <end position="186"/>
    </location>
</feature>
<organism evidence="3 4">
    <name type="scientific">Steinernema glaseri</name>
    <dbReference type="NCBI Taxonomy" id="37863"/>
    <lineage>
        <taxon>Eukaryota</taxon>
        <taxon>Metazoa</taxon>
        <taxon>Ecdysozoa</taxon>
        <taxon>Nematoda</taxon>
        <taxon>Chromadorea</taxon>
        <taxon>Rhabditida</taxon>
        <taxon>Tylenchina</taxon>
        <taxon>Panagrolaimomorpha</taxon>
        <taxon>Strongyloidoidea</taxon>
        <taxon>Steinernematidae</taxon>
        <taxon>Steinernema</taxon>
    </lineage>
</organism>
<dbReference type="WBParaSite" id="L893_g22151.t1">
    <property type="protein sequence ID" value="L893_g22151.t1"/>
    <property type="gene ID" value="L893_g22151"/>
</dbReference>
<dbReference type="AlphaFoldDB" id="A0A1I7Z2D5"/>
<dbReference type="Proteomes" id="UP000095287">
    <property type="component" value="Unplaced"/>
</dbReference>
<feature type="signal peptide" evidence="2">
    <location>
        <begin position="1"/>
        <end position="18"/>
    </location>
</feature>
<accession>A0A1I7Z2D5</accession>
<evidence type="ECO:0000313" key="3">
    <source>
        <dbReference type="Proteomes" id="UP000095287"/>
    </source>
</evidence>
<feature type="region of interest" description="Disordered" evidence="1">
    <location>
        <begin position="61"/>
        <end position="253"/>
    </location>
</feature>
<name>A0A1I7Z2D5_9BILA</name>
<sequence>MGPNLWVSPLLLLGCLVAADVQLCSEETDCAPSETCRRLCDFRGQCRSICVTSSVKARILRRSTSVPPSGDKENSEPFTDTTDPFTEESSKEAVEEATPQTFSEEDFEKELRESSPDLFSSSPAAPPSIPPSSEHTEAMPPSLKPEAPGYEQYKTGYTKVPPTTLDHTEEEEDETSPPTTEESTTGPTPPSPSTSTTGGSAKKSWIVTSTFAPALGVEKTSQSKQPGYSTDDAEISSTIAEETNESASPKVLEQGVPKIELPVEKSAYFAGVTHSPRNGLPPTTAETVEITEEATQGQGLPETSTPAQRSPSQKYDNEEAGVQEGESRSECPSPVPCGKNCGIFIDDNGCQGCQCLWKSITCANDTDCAGEGLFCDDGRCECRIGYLQDMLQSGACRVDPDFQELGGNDVSDQAVHQTTIGAYLRRTRRASTKPSRMERLQWPGVVVR</sequence>
<reference evidence="4" key="1">
    <citation type="submission" date="2016-11" db="UniProtKB">
        <authorList>
            <consortium name="WormBaseParasite"/>
        </authorList>
    </citation>
    <scope>IDENTIFICATION</scope>
</reference>
<evidence type="ECO:0000313" key="4">
    <source>
        <dbReference type="WBParaSite" id="L893_g22151.t1"/>
    </source>
</evidence>
<feature type="chain" id="PRO_5009312893" evidence="2">
    <location>
        <begin position="19"/>
        <end position="448"/>
    </location>
</feature>
<feature type="region of interest" description="Disordered" evidence="1">
    <location>
        <begin position="293"/>
        <end position="333"/>
    </location>
</feature>
<keyword evidence="3" id="KW-1185">Reference proteome</keyword>
<evidence type="ECO:0000256" key="1">
    <source>
        <dbReference type="SAM" id="MobiDB-lite"/>
    </source>
</evidence>
<keyword evidence="2" id="KW-0732">Signal</keyword>
<feature type="compositionally biased region" description="Polar residues" evidence="1">
    <location>
        <begin position="219"/>
        <end position="228"/>
    </location>
</feature>
<protein>
    <submittedName>
        <fullName evidence="4">MANSC domain-containing protein</fullName>
    </submittedName>
</protein>